<evidence type="ECO:0000313" key="4">
    <source>
        <dbReference type="Proteomes" id="UP000179807"/>
    </source>
</evidence>
<feature type="compositionally biased region" description="Low complexity" evidence="1">
    <location>
        <begin position="131"/>
        <end position="142"/>
    </location>
</feature>
<organism evidence="3 4">
    <name type="scientific">Tritrichomonas foetus</name>
    <dbReference type="NCBI Taxonomy" id="1144522"/>
    <lineage>
        <taxon>Eukaryota</taxon>
        <taxon>Metamonada</taxon>
        <taxon>Parabasalia</taxon>
        <taxon>Tritrichomonadida</taxon>
        <taxon>Tritrichomonadidae</taxon>
        <taxon>Tritrichomonas</taxon>
    </lineage>
</organism>
<accession>A0A1J4JM39</accession>
<proteinExistence type="predicted"/>
<dbReference type="RefSeq" id="XP_068353321.1">
    <property type="nucleotide sequence ID" value="XM_068508958.1"/>
</dbReference>
<dbReference type="VEuPathDB" id="TrichDB:TRFO_33217"/>
<feature type="region of interest" description="Disordered" evidence="1">
    <location>
        <begin position="47"/>
        <end position="171"/>
    </location>
</feature>
<dbReference type="GeneID" id="94843662"/>
<evidence type="ECO:0000256" key="2">
    <source>
        <dbReference type="SAM" id="Phobius"/>
    </source>
</evidence>
<dbReference type="Proteomes" id="UP000179807">
    <property type="component" value="Unassembled WGS sequence"/>
</dbReference>
<feature type="transmembrane region" description="Helical" evidence="2">
    <location>
        <begin position="174"/>
        <end position="193"/>
    </location>
</feature>
<keyword evidence="4" id="KW-1185">Reference proteome</keyword>
<sequence length="194" mass="22282">MEKEINWENLESNTISALRFVCQQFQIIPNGKTKKDYIYALQAYKSRKEPKTTQPPTGILMEPADFQQPAPSRGYKRPNQFVENRKKMENPLNPEQFQKKRKVPPPTPPKGHHSRPKKVLPSNLQSTNPTLLNISSSENYSEYSDRLSPVLPKKRTHSKVKSQKSQPDSRKKKSIALSTILLILLIIVLILLIL</sequence>
<dbReference type="EMBL" id="MLAK01000968">
    <property type="protein sequence ID" value="OHT00185.1"/>
    <property type="molecule type" value="Genomic_DNA"/>
</dbReference>
<name>A0A1J4JM39_9EUKA</name>
<evidence type="ECO:0000313" key="3">
    <source>
        <dbReference type="EMBL" id="OHT00185.1"/>
    </source>
</evidence>
<comment type="caution">
    <text evidence="3">The sequence shown here is derived from an EMBL/GenBank/DDBJ whole genome shotgun (WGS) entry which is preliminary data.</text>
</comment>
<reference evidence="3" key="1">
    <citation type="submission" date="2016-10" db="EMBL/GenBank/DDBJ databases">
        <authorList>
            <person name="Benchimol M."/>
            <person name="Almeida L.G."/>
            <person name="Vasconcelos A.T."/>
            <person name="Perreira-Neves A."/>
            <person name="Rosa I.A."/>
            <person name="Tasca T."/>
            <person name="Bogo M.R."/>
            <person name="de Souza W."/>
        </authorList>
    </citation>
    <scope>NUCLEOTIDE SEQUENCE [LARGE SCALE GENOMIC DNA]</scope>
    <source>
        <strain evidence="3">K</strain>
    </source>
</reference>
<dbReference type="OrthoDB" id="10640060at2759"/>
<feature type="compositionally biased region" description="Basic residues" evidence="1">
    <location>
        <begin position="152"/>
        <end position="162"/>
    </location>
</feature>
<gene>
    <name evidence="3" type="ORF">TRFO_33217</name>
</gene>
<keyword evidence="2" id="KW-0812">Transmembrane</keyword>
<keyword evidence="2" id="KW-0472">Membrane</keyword>
<dbReference type="AlphaFoldDB" id="A0A1J4JM39"/>
<keyword evidence="2" id="KW-1133">Transmembrane helix</keyword>
<evidence type="ECO:0000256" key="1">
    <source>
        <dbReference type="SAM" id="MobiDB-lite"/>
    </source>
</evidence>
<protein>
    <submittedName>
        <fullName evidence="3">Uncharacterized protein</fullName>
    </submittedName>
</protein>